<dbReference type="Proteomes" id="UP001589810">
    <property type="component" value="Unassembled WGS sequence"/>
</dbReference>
<feature type="domain" description="GmrSD restriction endonucleases N-terminal" evidence="1">
    <location>
        <begin position="18"/>
        <end position="159"/>
    </location>
</feature>
<reference evidence="2 3" key="1">
    <citation type="submission" date="2024-09" db="EMBL/GenBank/DDBJ databases">
        <authorList>
            <person name="Sun Q."/>
            <person name="Mori K."/>
        </authorList>
    </citation>
    <scope>NUCLEOTIDE SEQUENCE [LARGE SCALE GENOMIC DNA]</scope>
    <source>
        <strain evidence="2 3">TBRC 1432</strain>
    </source>
</reference>
<protein>
    <submittedName>
        <fullName evidence="2">DUF262 domain-containing protein</fullName>
    </submittedName>
</protein>
<evidence type="ECO:0000313" key="2">
    <source>
        <dbReference type="EMBL" id="MFC0544018.1"/>
    </source>
</evidence>
<comment type="caution">
    <text evidence="2">The sequence shown here is derived from an EMBL/GenBank/DDBJ whole genome shotgun (WGS) entry which is preliminary data.</text>
</comment>
<dbReference type="PANTHER" id="PTHR39639">
    <property type="entry name" value="CHROMOSOME 16, WHOLE GENOME SHOTGUN SEQUENCE"/>
    <property type="match status" value="1"/>
</dbReference>
<dbReference type="EMBL" id="JBHLUD010000007">
    <property type="protein sequence ID" value="MFC0544018.1"/>
    <property type="molecule type" value="Genomic_DNA"/>
</dbReference>
<dbReference type="RefSeq" id="WP_273935499.1">
    <property type="nucleotide sequence ID" value="NZ_CP097263.1"/>
</dbReference>
<evidence type="ECO:0000259" key="1">
    <source>
        <dbReference type="Pfam" id="PF03235"/>
    </source>
</evidence>
<organism evidence="2 3">
    <name type="scientific">Kutzneria chonburiensis</name>
    <dbReference type="NCBI Taxonomy" id="1483604"/>
    <lineage>
        <taxon>Bacteria</taxon>
        <taxon>Bacillati</taxon>
        <taxon>Actinomycetota</taxon>
        <taxon>Actinomycetes</taxon>
        <taxon>Pseudonocardiales</taxon>
        <taxon>Pseudonocardiaceae</taxon>
        <taxon>Kutzneria</taxon>
    </lineage>
</organism>
<accession>A0ABV6MUK4</accession>
<dbReference type="PANTHER" id="PTHR39639:SF1">
    <property type="entry name" value="DUF262 DOMAIN-CONTAINING PROTEIN"/>
    <property type="match status" value="1"/>
</dbReference>
<evidence type="ECO:0000313" key="3">
    <source>
        <dbReference type="Proteomes" id="UP001589810"/>
    </source>
</evidence>
<dbReference type="Pfam" id="PF03235">
    <property type="entry name" value="GmrSD_N"/>
    <property type="match status" value="1"/>
</dbReference>
<sequence>MNQRRHTTQTVAWFLDLYRRELLILDPPYQRRSVWNQSYADYFIDTMLLNYPAPAIFLYEDISDSGKATYSVVDGRQRLTTVLRFVEDEFPVGDSASTHGFRGKFFKDLPSDIRKDFYRYQFSIEYLPSTDEGTLSNIFDRINRNVAKLTPQELRHARFSGEFATSAERLSEFMTRQLDENFPRVNQAARRQMKDVELAVNLMLLVESGIASYSQAELDKAYSDREDNWEEASRVDTEFRQTIATLRDWQNELLVGDAARFRNQADFYSLFAIILELHREQQVPQKDDSVKRLREFMAIVLDDKRRSSDENAAKYYEATRSASSDQAPRRDRVRILRQVLLRESNVSKS</sequence>
<name>A0ABV6MUK4_9PSEU</name>
<dbReference type="InterPro" id="IPR004919">
    <property type="entry name" value="GmrSD_N"/>
</dbReference>
<proteinExistence type="predicted"/>
<gene>
    <name evidence="2" type="ORF">ACFFH7_21115</name>
</gene>
<keyword evidence="3" id="KW-1185">Reference proteome</keyword>